<comment type="function">
    <text evidence="6">Acetyltransferase implicated in the O-acetylation of Nod factors.</text>
</comment>
<protein>
    <recommendedName>
        <fullName evidence="7">Nodulation protein L</fullName>
    </recommendedName>
</protein>
<dbReference type="InterPro" id="IPR051159">
    <property type="entry name" value="Hexapeptide_acetyltransf"/>
</dbReference>
<proteinExistence type="inferred from homology"/>
<dbReference type="InterPro" id="IPR024688">
    <property type="entry name" value="Mac_dom"/>
</dbReference>
<evidence type="ECO:0000256" key="3">
    <source>
        <dbReference type="ARBA" id="ARBA00022679"/>
    </source>
</evidence>
<gene>
    <name evidence="9" type="ORF">EXN68_11275</name>
</gene>
<dbReference type="EMBL" id="SGNY01000003">
    <property type="protein sequence ID" value="TRB00304.1"/>
    <property type="molecule type" value="Genomic_DNA"/>
</dbReference>
<dbReference type="Pfam" id="PF12464">
    <property type="entry name" value="Mac"/>
    <property type="match status" value="1"/>
</dbReference>
<dbReference type="PROSITE" id="PS00101">
    <property type="entry name" value="HEXAPEP_TRANSFERASES"/>
    <property type="match status" value="1"/>
</dbReference>
<dbReference type="InterPro" id="IPR011004">
    <property type="entry name" value="Trimer_LpxA-like_sf"/>
</dbReference>
<keyword evidence="5" id="KW-0012">Acyltransferase</keyword>
<dbReference type="InterPro" id="IPR001451">
    <property type="entry name" value="Hexapep"/>
</dbReference>
<dbReference type="GO" id="GO:0005829">
    <property type="term" value="C:cytosol"/>
    <property type="evidence" value="ECO:0007669"/>
    <property type="project" value="TreeGrafter"/>
</dbReference>
<dbReference type="Proteomes" id="UP000315434">
    <property type="component" value="Unassembled WGS sequence"/>
</dbReference>
<accession>A0A546XHT0</accession>
<evidence type="ECO:0000313" key="10">
    <source>
        <dbReference type="Proteomes" id="UP000315434"/>
    </source>
</evidence>
<evidence type="ECO:0000313" key="9">
    <source>
        <dbReference type="EMBL" id="TRB00304.1"/>
    </source>
</evidence>
<evidence type="ECO:0000256" key="7">
    <source>
        <dbReference type="ARBA" id="ARBA00067695"/>
    </source>
</evidence>
<dbReference type="FunFam" id="2.160.10.10:FF:000025">
    <property type="entry name" value="Hexapeptide-repeat containing-acetyltransferase"/>
    <property type="match status" value="1"/>
</dbReference>
<evidence type="ECO:0000256" key="1">
    <source>
        <dbReference type="ARBA" id="ARBA00007274"/>
    </source>
</evidence>
<dbReference type="InterPro" id="IPR018357">
    <property type="entry name" value="Hexapep_transf_CS"/>
</dbReference>
<dbReference type="Gene3D" id="2.160.10.10">
    <property type="entry name" value="Hexapeptide repeat proteins"/>
    <property type="match status" value="1"/>
</dbReference>
<keyword evidence="4" id="KW-0677">Repeat</keyword>
<keyword evidence="3 9" id="KW-0808">Transferase</keyword>
<dbReference type="AlphaFoldDB" id="A0A546XHT0"/>
<evidence type="ECO:0000259" key="8">
    <source>
        <dbReference type="SMART" id="SM01266"/>
    </source>
</evidence>
<evidence type="ECO:0000256" key="5">
    <source>
        <dbReference type="ARBA" id="ARBA00023315"/>
    </source>
</evidence>
<dbReference type="PANTHER" id="PTHR23416:SF23">
    <property type="entry name" value="ACETYLTRANSFERASE C18B11.09C-RELATED"/>
    <property type="match status" value="1"/>
</dbReference>
<dbReference type="GO" id="GO:0008374">
    <property type="term" value="F:O-acyltransferase activity"/>
    <property type="evidence" value="ECO:0007669"/>
    <property type="project" value="TreeGrafter"/>
</dbReference>
<dbReference type="Pfam" id="PF00132">
    <property type="entry name" value="Hexapep"/>
    <property type="match status" value="1"/>
</dbReference>
<evidence type="ECO:0000256" key="6">
    <source>
        <dbReference type="ARBA" id="ARBA00055587"/>
    </source>
</evidence>
<dbReference type="CDD" id="cd03357">
    <property type="entry name" value="LbH_MAT_GAT"/>
    <property type="match status" value="1"/>
</dbReference>
<comment type="similarity">
    <text evidence="1">Belongs to the transferase hexapeptide repeat family.</text>
</comment>
<dbReference type="OrthoDB" id="9815592at2"/>
<feature type="domain" description="Maltose/galactoside acetyltransferase" evidence="8">
    <location>
        <begin position="5"/>
        <end position="59"/>
    </location>
</feature>
<dbReference type="GO" id="GO:0016407">
    <property type="term" value="F:acetyltransferase activity"/>
    <property type="evidence" value="ECO:0007669"/>
    <property type="project" value="InterPro"/>
</dbReference>
<comment type="caution">
    <text evidence="9">The sequence shown here is derived from an EMBL/GenBank/DDBJ whole genome shotgun (WGS) entry which is preliminary data.</text>
</comment>
<evidence type="ECO:0000256" key="4">
    <source>
        <dbReference type="ARBA" id="ARBA00022737"/>
    </source>
</evidence>
<name>A0A546XHT0_RHIRH</name>
<evidence type="ECO:0000256" key="2">
    <source>
        <dbReference type="ARBA" id="ARBA00022458"/>
    </source>
</evidence>
<dbReference type="SMART" id="SM01266">
    <property type="entry name" value="Mac"/>
    <property type="match status" value="1"/>
</dbReference>
<reference evidence="9 10" key="1">
    <citation type="journal article" date="2019" name="Appl. Microbiol. Biotechnol.">
        <title>Differential efficiency of wild type rhizogenic strains for rol gene transformation of plants.</title>
        <authorList>
            <person name="Desmet S."/>
            <person name="De Keyser E."/>
            <person name="Van Vaerenbergh J."/>
            <person name="Baeyen S."/>
            <person name="Van Huylenbroeck J."/>
            <person name="Geelen D."/>
            <person name="Dhooghe E."/>
        </authorList>
    </citation>
    <scope>NUCLEOTIDE SEQUENCE [LARGE SCALE GENOMIC DNA]</scope>
    <source>
        <strain evidence="9 10">GBBC3284</strain>
    </source>
</reference>
<dbReference type="PANTHER" id="PTHR23416">
    <property type="entry name" value="SIALIC ACID SYNTHASE-RELATED"/>
    <property type="match status" value="1"/>
</dbReference>
<keyword evidence="2" id="KW-0536">Nodulation</keyword>
<dbReference type="SUPFAM" id="SSF51161">
    <property type="entry name" value="Trimeric LpxA-like enzymes"/>
    <property type="match status" value="1"/>
</dbReference>
<organism evidence="9 10">
    <name type="scientific">Rhizobium rhizogenes</name>
    <name type="common">Agrobacterium rhizogenes</name>
    <dbReference type="NCBI Taxonomy" id="359"/>
    <lineage>
        <taxon>Bacteria</taxon>
        <taxon>Pseudomonadati</taxon>
        <taxon>Pseudomonadota</taxon>
        <taxon>Alphaproteobacteria</taxon>
        <taxon>Hyphomicrobiales</taxon>
        <taxon>Rhizobiaceae</taxon>
        <taxon>Rhizobium/Agrobacterium group</taxon>
        <taxon>Rhizobium</taxon>
    </lineage>
</organism>
<sequence length="186" mass="19563">MSTEREKMAAGEWYSCMDAELDGLRWRARRAVHQHNTALPDERGAMAPLLHALFASVAEGAFIEAPFHCAYGFNITLGRNVYLNASCVILDSARVVIGDGAMLGPAVQIYCAEHHLDPVPRAQGVEIAKPVTIGRDVWIGGGAILLAGVTIGDGAIVGAGSVVTRGVPPGATVVGNPARPIKRKDA</sequence>